<dbReference type="EMBL" id="MTEJ01000250">
    <property type="protein sequence ID" value="OQX06313.1"/>
    <property type="molecule type" value="Genomic_DNA"/>
</dbReference>
<dbReference type="PANTHER" id="PTHR43581:SF2">
    <property type="entry name" value="EXCINUCLEASE ATPASE SUBUNIT"/>
    <property type="match status" value="1"/>
</dbReference>
<gene>
    <name evidence="2" type="ORF">BWK73_31185</name>
</gene>
<dbReference type="Gene3D" id="3.40.50.300">
    <property type="entry name" value="P-loop containing nucleotide triphosphate hydrolases"/>
    <property type="match status" value="1"/>
</dbReference>
<reference evidence="2 3" key="1">
    <citation type="submission" date="2017-01" db="EMBL/GenBank/DDBJ databases">
        <title>Novel large sulfur bacteria in the metagenomes of groundwater-fed chemosynthetic microbial mats in the Lake Huron basin.</title>
        <authorList>
            <person name="Sharrar A.M."/>
            <person name="Flood B.E."/>
            <person name="Bailey J.V."/>
            <person name="Jones D.S."/>
            <person name="Biddanda B."/>
            <person name="Ruberg S.A."/>
            <person name="Marcus D.N."/>
            <person name="Dick G.J."/>
        </authorList>
    </citation>
    <scope>NUCLEOTIDE SEQUENCE [LARGE SCALE GENOMIC DNA]</scope>
    <source>
        <strain evidence="2">A8</strain>
    </source>
</reference>
<dbReference type="Proteomes" id="UP000192491">
    <property type="component" value="Unassembled WGS sequence"/>
</dbReference>
<dbReference type="AlphaFoldDB" id="A0A1Y1QI86"/>
<dbReference type="InterPro" id="IPR003959">
    <property type="entry name" value="ATPase_AAA_core"/>
</dbReference>
<dbReference type="InterPro" id="IPR051396">
    <property type="entry name" value="Bact_Antivir_Def_Nuclease"/>
</dbReference>
<name>A0A1Y1QI86_9GAMM</name>
<dbReference type="Pfam" id="PF13304">
    <property type="entry name" value="AAA_21"/>
    <property type="match status" value="1"/>
</dbReference>
<accession>A0A1Y1QI86</accession>
<dbReference type="GO" id="GO:0016887">
    <property type="term" value="F:ATP hydrolysis activity"/>
    <property type="evidence" value="ECO:0007669"/>
    <property type="project" value="InterPro"/>
</dbReference>
<evidence type="ECO:0000259" key="1">
    <source>
        <dbReference type="Pfam" id="PF13304"/>
    </source>
</evidence>
<proteinExistence type="predicted"/>
<dbReference type="GO" id="GO:0005524">
    <property type="term" value="F:ATP binding"/>
    <property type="evidence" value="ECO:0007669"/>
    <property type="project" value="InterPro"/>
</dbReference>
<evidence type="ECO:0000313" key="3">
    <source>
        <dbReference type="Proteomes" id="UP000192491"/>
    </source>
</evidence>
<dbReference type="SUPFAM" id="SSF52540">
    <property type="entry name" value="P-loop containing nucleoside triphosphate hydrolases"/>
    <property type="match status" value="1"/>
</dbReference>
<protein>
    <recommendedName>
        <fullName evidence="1">ATPase AAA-type core domain-containing protein</fullName>
    </recommendedName>
</protein>
<organism evidence="2 3">
    <name type="scientific">Thiothrix lacustris</name>
    <dbReference type="NCBI Taxonomy" id="525917"/>
    <lineage>
        <taxon>Bacteria</taxon>
        <taxon>Pseudomonadati</taxon>
        <taxon>Pseudomonadota</taxon>
        <taxon>Gammaproteobacteria</taxon>
        <taxon>Thiotrichales</taxon>
        <taxon>Thiotrichaceae</taxon>
        <taxon>Thiothrix</taxon>
    </lineage>
</organism>
<sequence>MTDQQPLLNSDLRITEIGVRGLFGMYDHTIKLNSEERITIIHGPNGVGKTVFLGLAHNLLLGQFQRLVAIPFDYFVVKFDNDSALSCTRDFVEGEVIHRLRIHTVDMDWAVTSRGAFDLVKVSPDFLEICTKVLKQHIDPYAGSNTVYNLSYSLHNPINMPDKFSDKWLEMWAILLLHFHRELTQLPAYLIGVDRLLKSQVNTFQLSDADSPINVSLRINIYSKQLVDFLNQALLTYGQKTSQLEQTFPDRLMDLSEDVPNIQLLKESFAEISQQRKRYEEVGLLEVNVDADRFDTKRFSQGLSSVKLVAMNLHAQDAKSKLDVLEPLAKRLERFLSLINSKFSNKSLRIEYSKGIVMRDSDGNSIALTVLSTGEQHLFILLYDLIFLIRKNQLVLIDEPEAGLHVSWQDSFIDDLKAIIDIAQFDVILATHSPYIIGDHSNLMVALSAKQAKVAN</sequence>
<dbReference type="PANTHER" id="PTHR43581">
    <property type="entry name" value="ATP/GTP PHOSPHATASE"/>
    <property type="match status" value="1"/>
</dbReference>
<dbReference type="InterPro" id="IPR027417">
    <property type="entry name" value="P-loop_NTPase"/>
</dbReference>
<comment type="caution">
    <text evidence="2">The sequence shown here is derived from an EMBL/GenBank/DDBJ whole genome shotgun (WGS) entry which is preliminary data.</text>
</comment>
<feature type="domain" description="ATPase AAA-type core" evidence="1">
    <location>
        <begin position="325"/>
        <end position="437"/>
    </location>
</feature>
<evidence type="ECO:0000313" key="2">
    <source>
        <dbReference type="EMBL" id="OQX06313.1"/>
    </source>
</evidence>